<dbReference type="Proteomes" id="UP001444071">
    <property type="component" value="Unassembled WGS sequence"/>
</dbReference>
<gene>
    <name evidence="2" type="ORF">XENORESO_006663</name>
</gene>
<keyword evidence="1" id="KW-0812">Transmembrane</keyword>
<evidence type="ECO:0000313" key="3">
    <source>
        <dbReference type="Proteomes" id="UP001444071"/>
    </source>
</evidence>
<evidence type="ECO:0000313" key="2">
    <source>
        <dbReference type="EMBL" id="MEQ2274688.1"/>
    </source>
</evidence>
<evidence type="ECO:0008006" key="4">
    <source>
        <dbReference type="Google" id="ProtNLM"/>
    </source>
</evidence>
<dbReference type="EMBL" id="JAHRIM010080295">
    <property type="protein sequence ID" value="MEQ2274688.1"/>
    <property type="molecule type" value="Genomic_DNA"/>
</dbReference>
<reference evidence="2 3" key="1">
    <citation type="submission" date="2021-06" db="EMBL/GenBank/DDBJ databases">
        <authorList>
            <person name="Palmer J.M."/>
        </authorList>
    </citation>
    <scope>NUCLEOTIDE SEQUENCE [LARGE SCALE GENOMIC DNA]</scope>
    <source>
        <strain evidence="2 3">XR_2019</strain>
        <tissue evidence="2">Muscle</tissue>
    </source>
</reference>
<comment type="caution">
    <text evidence="2">The sequence shown here is derived from an EMBL/GenBank/DDBJ whole genome shotgun (WGS) entry which is preliminary data.</text>
</comment>
<keyword evidence="1" id="KW-0472">Membrane</keyword>
<organism evidence="2 3">
    <name type="scientific">Xenotaenia resolanae</name>
    <dbReference type="NCBI Taxonomy" id="208358"/>
    <lineage>
        <taxon>Eukaryota</taxon>
        <taxon>Metazoa</taxon>
        <taxon>Chordata</taxon>
        <taxon>Craniata</taxon>
        <taxon>Vertebrata</taxon>
        <taxon>Euteleostomi</taxon>
        <taxon>Actinopterygii</taxon>
        <taxon>Neopterygii</taxon>
        <taxon>Teleostei</taxon>
        <taxon>Neoteleostei</taxon>
        <taxon>Acanthomorphata</taxon>
        <taxon>Ovalentaria</taxon>
        <taxon>Atherinomorphae</taxon>
        <taxon>Cyprinodontiformes</taxon>
        <taxon>Goodeidae</taxon>
        <taxon>Xenotaenia</taxon>
    </lineage>
</organism>
<keyword evidence="1" id="KW-1133">Transmembrane helix</keyword>
<accession>A0ABV0X0E0</accession>
<sequence length="120" mass="13502">MLQMQAKKIFLSHLIGAPSLCSVSLSWLVANYKRDILCMSFNDGFFYCHFSIKAIFTNCKTNSCVNRLPHQSLCSSSRVTMGLLAASLINVFLPQPVSFGYFFPQTCLLCSLLFMMLCVH</sequence>
<evidence type="ECO:0000256" key="1">
    <source>
        <dbReference type="SAM" id="Phobius"/>
    </source>
</evidence>
<name>A0ABV0X0E0_9TELE</name>
<feature type="transmembrane region" description="Helical" evidence="1">
    <location>
        <begin position="99"/>
        <end position="119"/>
    </location>
</feature>
<keyword evidence="3" id="KW-1185">Reference proteome</keyword>
<protein>
    <recommendedName>
        <fullName evidence="4">Secreted protein</fullName>
    </recommendedName>
</protein>
<proteinExistence type="predicted"/>